<sequence>MRFEPGARMILEAILLTVAKISANGDAKLPVAVLPQMQVDTGPDDGICIINPATKFQVWLTGHIDYGLCTYGCKSYQDRVLNAAAHDIIRFTCKCITLAKGKHEECLYDSMPKAVSQAMALNEVKKKKAVRFCLLNGQHWIFSLLIKDKQGKLVLYEGEKFTIIEPRPDMPSLFQHSVHKVVELVYHWVSLN</sequence>
<keyword evidence="2" id="KW-1185">Reference proteome</keyword>
<accession>A0A9P5N105</accession>
<gene>
    <name evidence="1" type="ORF">DFH94DRAFT_664155</name>
</gene>
<evidence type="ECO:0000313" key="2">
    <source>
        <dbReference type="Proteomes" id="UP000759537"/>
    </source>
</evidence>
<evidence type="ECO:0000313" key="1">
    <source>
        <dbReference type="EMBL" id="KAF8483684.1"/>
    </source>
</evidence>
<proteinExistence type="predicted"/>
<dbReference type="AlphaFoldDB" id="A0A9P5N105"/>
<dbReference type="Proteomes" id="UP000759537">
    <property type="component" value="Unassembled WGS sequence"/>
</dbReference>
<name>A0A9P5N105_9AGAM</name>
<organism evidence="1 2">
    <name type="scientific">Russula ochroleuca</name>
    <dbReference type="NCBI Taxonomy" id="152965"/>
    <lineage>
        <taxon>Eukaryota</taxon>
        <taxon>Fungi</taxon>
        <taxon>Dikarya</taxon>
        <taxon>Basidiomycota</taxon>
        <taxon>Agaricomycotina</taxon>
        <taxon>Agaricomycetes</taxon>
        <taxon>Russulales</taxon>
        <taxon>Russulaceae</taxon>
        <taxon>Russula</taxon>
    </lineage>
</organism>
<dbReference type="EMBL" id="WHVB01000004">
    <property type="protein sequence ID" value="KAF8483684.1"/>
    <property type="molecule type" value="Genomic_DNA"/>
</dbReference>
<dbReference type="OrthoDB" id="3144838at2759"/>
<comment type="caution">
    <text evidence="1">The sequence shown here is derived from an EMBL/GenBank/DDBJ whole genome shotgun (WGS) entry which is preliminary data.</text>
</comment>
<reference evidence="1" key="2">
    <citation type="journal article" date="2020" name="Nat. Commun.">
        <title>Large-scale genome sequencing of mycorrhizal fungi provides insights into the early evolution of symbiotic traits.</title>
        <authorList>
            <person name="Miyauchi S."/>
            <person name="Kiss E."/>
            <person name="Kuo A."/>
            <person name="Drula E."/>
            <person name="Kohler A."/>
            <person name="Sanchez-Garcia M."/>
            <person name="Morin E."/>
            <person name="Andreopoulos B."/>
            <person name="Barry K.W."/>
            <person name="Bonito G."/>
            <person name="Buee M."/>
            <person name="Carver A."/>
            <person name="Chen C."/>
            <person name="Cichocki N."/>
            <person name="Clum A."/>
            <person name="Culley D."/>
            <person name="Crous P.W."/>
            <person name="Fauchery L."/>
            <person name="Girlanda M."/>
            <person name="Hayes R.D."/>
            <person name="Keri Z."/>
            <person name="LaButti K."/>
            <person name="Lipzen A."/>
            <person name="Lombard V."/>
            <person name="Magnuson J."/>
            <person name="Maillard F."/>
            <person name="Murat C."/>
            <person name="Nolan M."/>
            <person name="Ohm R.A."/>
            <person name="Pangilinan J."/>
            <person name="Pereira M.F."/>
            <person name="Perotto S."/>
            <person name="Peter M."/>
            <person name="Pfister S."/>
            <person name="Riley R."/>
            <person name="Sitrit Y."/>
            <person name="Stielow J.B."/>
            <person name="Szollosi G."/>
            <person name="Zifcakova L."/>
            <person name="Stursova M."/>
            <person name="Spatafora J.W."/>
            <person name="Tedersoo L."/>
            <person name="Vaario L.M."/>
            <person name="Yamada A."/>
            <person name="Yan M."/>
            <person name="Wang P."/>
            <person name="Xu J."/>
            <person name="Bruns T."/>
            <person name="Baldrian P."/>
            <person name="Vilgalys R."/>
            <person name="Dunand C."/>
            <person name="Henrissat B."/>
            <person name="Grigoriev I.V."/>
            <person name="Hibbett D."/>
            <person name="Nagy L.G."/>
            <person name="Martin F.M."/>
        </authorList>
    </citation>
    <scope>NUCLEOTIDE SEQUENCE</scope>
    <source>
        <strain evidence="1">Prilba</strain>
    </source>
</reference>
<protein>
    <submittedName>
        <fullName evidence="1">Uncharacterized protein</fullName>
    </submittedName>
</protein>
<reference evidence="1" key="1">
    <citation type="submission" date="2019-10" db="EMBL/GenBank/DDBJ databases">
        <authorList>
            <consortium name="DOE Joint Genome Institute"/>
            <person name="Kuo A."/>
            <person name="Miyauchi S."/>
            <person name="Kiss E."/>
            <person name="Drula E."/>
            <person name="Kohler A."/>
            <person name="Sanchez-Garcia M."/>
            <person name="Andreopoulos B."/>
            <person name="Barry K.W."/>
            <person name="Bonito G."/>
            <person name="Buee M."/>
            <person name="Carver A."/>
            <person name="Chen C."/>
            <person name="Cichocki N."/>
            <person name="Clum A."/>
            <person name="Culley D."/>
            <person name="Crous P.W."/>
            <person name="Fauchery L."/>
            <person name="Girlanda M."/>
            <person name="Hayes R."/>
            <person name="Keri Z."/>
            <person name="LaButti K."/>
            <person name="Lipzen A."/>
            <person name="Lombard V."/>
            <person name="Magnuson J."/>
            <person name="Maillard F."/>
            <person name="Morin E."/>
            <person name="Murat C."/>
            <person name="Nolan M."/>
            <person name="Ohm R."/>
            <person name="Pangilinan J."/>
            <person name="Pereira M."/>
            <person name="Perotto S."/>
            <person name="Peter M."/>
            <person name="Riley R."/>
            <person name="Sitrit Y."/>
            <person name="Stielow B."/>
            <person name="Szollosi G."/>
            <person name="Zifcakova L."/>
            <person name="Stursova M."/>
            <person name="Spatafora J.W."/>
            <person name="Tedersoo L."/>
            <person name="Vaario L.-M."/>
            <person name="Yamada A."/>
            <person name="Yan M."/>
            <person name="Wang P."/>
            <person name="Xu J."/>
            <person name="Bruns T."/>
            <person name="Baldrian P."/>
            <person name="Vilgalys R."/>
            <person name="Henrissat B."/>
            <person name="Grigoriev I.V."/>
            <person name="Hibbett D."/>
            <person name="Nagy L.G."/>
            <person name="Martin F.M."/>
        </authorList>
    </citation>
    <scope>NUCLEOTIDE SEQUENCE</scope>
    <source>
        <strain evidence="1">Prilba</strain>
    </source>
</reference>